<name>A0ABS2F8L9_9BACE</name>
<reference evidence="3 4" key="1">
    <citation type="journal article" date="2021" name="Sci. Rep.">
        <title>The distribution of antibiotic resistance genes in chicken gut microbiota commensals.</title>
        <authorList>
            <person name="Juricova H."/>
            <person name="Matiasovicova J."/>
            <person name="Kubasova T."/>
            <person name="Cejkova D."/>
            <person name="Rychlik I."/>
        </authorList>
    </citation>
    <scope>NUCLEOTIDE SEQUENCE [LARGE SCALE GENOMIC DNA]</scope>
    <source>
        <strain evidence="3 4">An768</strain>
    </source>
</reference>
<organism evidence="3 4">
    <name type="scientific">Bacteroides caecicola</name>
    <dbReference type="NCBI Taxonomy" id="1462569"/>
    <lineage>
        <taxon>Bacteria</taxon>
        <taxon>Pseudomonadati</taxon>
        <taxon>Bacteroidota</taxon>
        <taxon>Bacteroidia</taxon>
        <taxon>Bacteroidales</taxon>
        <taxon>Bacteroidaceae</taxon>
        <taxon>Bacteroides</taxon>
    </lineage>
</organism>
<sequence length="245" mass="28204">MKKEDIILGQVENYKASSNVWSFKRVDDIVNGVNLKLSNMVGGFPFEYAGILWKDGERLYLCGEFSHNTEEHRQIQNLILAAKSGYAAKRFYKTPNKKLVRSDFNSFRLQWMLYCVWQKCKGNEEFRKLLLSIPSDVILVENTTTDNGGSAELWGCRNKELVNKRKIIEAQIKEQHQGKPKKEIEYLINVETNKINDIGVWCGQNNIGKILMICRQCIEEGTVPNIDYNILNEAKIYIAGNLISF</sequence>
<dbReference type="InterPro" id="IPR037238">
    <property type="entry name" value="YbiA-like_sf"/>
</dbReference>
<comment type="catalytic activity">
    <reaction evidence="2">
        <text>2,5-diamino-6-hydroxy-4-(5-phosphoribosylamino)-pyrimidine + H2O = 2,5,6-triamino-4-hydroxypyrimidine + D-ribose 5-phosphate</text>
        <dbReference type="Rhea" id="RHEA:23436"/>
        <dbReference type="ChEBI" id="CHEBI:15377"/>
        <dbReference type="ChEBI" id="CHEBI:58614"/>
        <dbReference type="ChEBI" id="CHEBI:78346"/>
        <dbReference type="ChEBI" id="CHEBI:137796"/>
    </reaction>
</comment>
<dbReference type="SUPFAM" id="SSF143990">
    <property type="entry name" value="YbiA-like"/>
    <property type="match status" value="1"/>
</dbReference>
<protein>
    <submittedName>
        <fullName evidence="3">NADAR family protein</fullName>
    </submittedName>
</protein>
<gene>
    <name evidence="3" type="ORF">H6A24_08880</name>
</gene>
<evidence type="ECO:0000313" key="3">
    <source>
        <dbReference type="EMBL" id="MBM6806607.1"/>
    </source>
</evidence>
<comment type="caution">
    <text evidence="3">The sequence shown here is derived from an EMBL/GenBank/DDBJ whole genome shotgun (WGS) entry which is preliminary data.</text>
</comment>
<dbReference type="CDD" id="cd15457">
    <property type="entry name" value="NADAR"/>
    <property type="match status" value="1"/>
</dbReference>
<accession>A0ABS2F8L9</accession>
<evidence type="ECO:0000256" key="1">
    <source>
        <dbReference type="ARBA" id="ARBA00000022"/>
    </source>
</evidence>
<dbReference type="Proteomes" id="UP000782117">
    <property type="component" value="Unassembled WGS sequence"/>
</dbReference>
<dbReference type="RefSeq" id="WP_204500403.1">
    <property type="nucleotide sequence ID" value="NZ_JACJKJ010000009.1"/>
</dbReference>
<comment type="catalytic activity">
    <reaction evidence="1">
        <text>5-amino-6-(5-phospho-D-ribosylamino)uracil + H2O = 5,6-diaminouracil + D-ribose 5-phosphate</text>
        <dbReference type="Rhea" id="RHEA:55020"/>
        <dbReference type="ChEBI" id="CHEBI:15377"/>
        <dbReference type="ChEBI" id="CHEBI:46252"/>
        <dbReference type="ChEBI" id="CHEBI:58453"/>
        <dbReference type="ChEBI" id="CHEBI:78346"/>
    </reaction>
</comment>
<keyword evidence="4" id="KW-1185">Reference proteome</keyword>
<evidence type="ECO:0000313" key="4">
    <source>
        <dbReference type="Proteomes" id="UP000782117"/>
    </source>
</evidence>
<dbReference type="Gene3D" id="1.10.357.40">
    <property type="entry name" value="YbiA-like"/>
    <property type="match status" value="1"/>
</dbReference>
<evidence type="ECO:0000256" key="2">
    <source>
        <dbReference type="ARBA" id="ARBA00000751"/>
    </source>
</evidence>
<proteinExistence type="predicted"/>
<dbReference type="EMBL" id="JACJKJ010000009">
    <property type="protein sequence ID" value="MBM6806607.1"/>
    <property type="molecule type" value="Genomic_DNA"/>
</dbReference>
<dbReference type="InterPro" id="IPR012816">
    <property type="entry name" value="NADAR"/>
</dbReference>